<name>A0AAD7EN24_9AGAR</name>
<organism evidence="3 4">
    <name type="scientific">Mycena albidolilacea</name>
    <dbReference type="NCBI Taxonomy" id="1033008"/>
    <lineage>
        <taxon>Eukaryota</taxon>
        <taxon>Fungi</taxon>
        <taxon>Dikarya</taxon>
        <taxon>Basidiomycota</taxon>
        <taxon>Agaricomycotina</taxon>
        <taxon>Agaricomycetes</taxon>
        <taxon>Agaricomycetidae</taxon>
        <taxon>Agaricales</taxon>
        <taxon>Marasmiineae</taxon>
        <taxon>Mycenaceae</taxon>
        <taxon>Mycena</taxon>
    </lineage>
</organism>
<protein>
    <submittedName>
        <fullName evidence="3">Uncharacterized protein</fullName>
    </submittedName>
</protein>
<feature type="region of interest" description="Disordered" evidence="1">
    <location>
        <begin position="349"/>
        <end position="372"/>
    </location>
</feature>
<feature type="region of interest" description="Disordered" evidence="1">
    <location>
        <begin position="430"/>
        <end position="488"/>
    </location>
</feature>
<accession>A0AAD7EN24</accession>
<keyword evidence="4" id="KW-1185">Reference proteome</keyword>
<feature type="compositionally biased region" description="Basic and acidic residues" evidence="1">
    <location>
        <begin position="105"/>
        <end position="138"/>
    </location>
</feature>
<sequence>MVLPRLLLPLRLLDLLTFLLANLKYLYFPNTIAAKRSTQVQRIADLVPHSEHVRTSSDSPLKHPVVTLVTCQLRAEKHFWACHRSDAKLNKMEPTANPSRIHVKLRAESRNRRSDERSGLRSGPRENQPRRFTQWRRDDAGYENVSAAESTISSPFSNTSSTLAASFASAPESTISSSTSSIPSSISSISAESSSFSNRTSALNPAPFSLSQSSGAFITPSSAAVSQITHPANISVSQSDSASVSVSAIRVPIYGGVNGPLTDESSAVSLPTNPIASGSGSLAGGIYQASYSSPDSGASATPDPAASASAATSSAEFTTFSLQLFPPGFPTPAKHSVVSLSTDTSSADASSAPRLSLPAQASPESSPFSGRHTAAAMGTSATAALATSKSLSRTFAHNIGGIVGVVFGVLIALLLGVLFVSACRRQQRSRRSQSQKLRLLGISPPLQGDDGLNDAYSPVARRRARGKPTDLLRPLSSESADRPASTAEMEPNVAAYDVNNDHYDTDTWAIPTPPPIGPTASDSPFVDPLSPEFYVPSTPSSTPSPPTPSPISGKGFMRRLRRGRPSLASRGLLTTLAPVTENPSSPGPSVTELSRPSSLQDLMSHAPALVSRPVPPTAPPVPSNYSLPWIHRTRVTTPVEAEMAQTGWNPPATWAI</sequence>
<proteinExistence type="predicted"/>
<comment type="caution">
    <text evidence="3">The sequence shown here is derived from an EMBL/GenBank/DDBJ whole genome shotgun (WGS) entry which is preliminary data.</text>
</comment>
<feature type="compositionally biased region" description="Polar residues" evidence="1">
    <location>
        <begin position="581"/>
        <end position="597"/>
    </location>
</feature>
<feature type="region of interest" description="Disordered" evidence="1">
    <location>
        <begin position="535"/>
        <end position="556"/>
    </location>
</feature>
<evidence type="ECO:0000313" key="4">
    <source>
        <dbReference type="Proteomes" id="UP001218218"/>
    </source>
</evidence>
<feature type="region of interest" description="Disordered" evidence="1">
    <location>
        <begin position="577"/>
        <end position="597"/>
    </location>
</feature>
<feature type="transmembrane region" description="Helical" evidence="2">
    <location>
        <begin position="399"/>
        <end position="423"/>
    </location>
</feature>
<evidence type="ECO:0000313" key="3">
    <source>
        <dbReference type="EMBL" id="KAJ7337504.1"/>
    </source>
</evidence>
<keyword evidence="2" id="KW-0812">Transmembrane</keyword>
<reference evidence="3" key="1">
    <citation type="submission" date="2023-03" db="EMBL/GenBank/DDBJ databases">
        <title>Massive genome expansion in bonnet fungi (Mycena s.s.) driven by repeated elements and novel gene families across ecological guilds.</title>
        <authorList>
            <consortium name="Lawrence Berkeley National Laboratory"/>
            <person name="Harder C.B."/>
            <person name="Miyauchi S."/>
            <person name="Viragh M."/>
            <person name="Kuo A."/>
            <person name="Thoen E."/>
            <person name="Andreopoulos B."/>
            <person name="Lu D."/>
            <person name="Skrede I."/>
            <person name="Drula E."/>
            <person name="Henrissat B."/>
            <person name="Morin E."/>
            <person name="Kohler A."/>
            <person name="Barry K."/>
            <person name="LaButti K."/>
            <person name="Morin E."/>
            <person name="Salamov A."/>
            <person name="Lipzen A."/>
            <person name="Mereny Z."/>
            <person name="Hegedus B."/>
            <person name="Baldrian P."/>
            <person name="Stursova M."/>
            <person name="Weitz H."/>
            <person name="Taylor A."/>
            <person name="Grigoriev I.V."/>
            <person name="Nagy L.G."/>
            <person name="Martin F."/>
            <person name="Kauserud H."/>
        </authorList>
    </citation>
    <scope>NUCLEOTIDE SEQUENCE</scope>
    <source>
        <strain evidence="3">CBHHK002</strain>
    </source>
</reference>
<dbReference type="Proteomes" id="UP001218218">
    <property type="component" value="Unassembled WGS sequence"/>
</dbReference>
<evidence type="ECO:0000256" key="2">
    <source>
        <dbReference type="SAM" id="Phobius"/>
    </source>
</evidence>
<dbReference type="EMBL" id="JARIHO010000029">
    <property type="protein sequence ID" value="KAJ7337504.1"/>
    <property type="molecule type" value="Genomic_DNA"/>
</dbReference>
<feature type="region of interest" description="Disordered" evidence="1">
    <location>
        <begin position="91"/>
        <end position="138"/>
    </location>
</feature>
<keyword evidence="2" id="KW-0472">Membrane</keyword>
<evidence type="ECO:0000256" key="1">
    <source>
        <dbReference type="SAM" id="MobiDB-lite"/>
    </source>
</evidence>
<gene>
    <name evidence="3" type="ORF">DFH08DRAFT_812837</name>
</gene>
<keyword evidence="2" id="KW-1133">Transmembrane helix</keyword>
<dbReference type="AlphaFoldDB" id="A0AAD7EN24"/>